<sequence length="213" mass="24383">MKGRGRLMEHMEYDMDRKNEKDGKNIEYNVVREEAAYNAKPYDGYTIEDYCAIPEDQRVELIDGVLYDMASPGITHQSISMSLSIQIGTYINKKGGNCRVFAGPIDVQLVNDNRTMLVPDIIVVCDPDKVKKERIVGAPDFVVEIISHSSRKRDYEIKMKKYNAAGVREYWIVDPERERVLVYDFEGKSAPVIYGMDEKIPVRIFSGELVIAF</sequence>
<keyword evidence="2" id="KW-0540">Nuclease</keyword>
<feature type="domain" description="Putative restriction endonuclease" evidence="1">
    <location>
        <begin position="48"/>
        <end position="206"/>
    </location>
</feature>
<accession>A0A9D2NNC6</accession>
<dbReference type="GO" id="GO:0004519">
    <property type="term" value="F:endonuclease activity"/>
    <property type="evidence" value="ECO:0007669"/>
    <property type="project" value="UniProtKB-KW"/>
</dbReference>
<reference evidence="2" key="2">
    <citation type="submission" date="2021-04" db="EMBL/GenBank/DDBJ databases">
        <authorList>
            <person name="Gilroy R."/>
        </authorList>
    </citation>
    <scope>NUCLEOTIDE SEQUENCE</scope>
    <source>
        <strain evidence="2">ChiW19-954</strain>
    </source>
</reference>
<dbReference type="AlphaFoldDB" id="A0A9D2NNC6"/>
<reference evidence="2" key="1">
    <citation type="journal article" date="2021" name="PeerJ">
        <title>Extensive microbial diversity within the chicken gut microbiome revealed by metagenomics and culture.</title>
        <authorList>
            <person name="Gilroy R."/>
            <person name="Ravi A."/>
            <person name="Getino M."/>
            <person name="Pursley I."/>
            <person name="Horton D.L."/>
            <person name="Alikhan N.F."/>
            <person name="Baker D."/>
            <person name="Gharbi K."/>
            <person name="Hall N."/>
            <person name="Watson M."/>
            <person name="Adriaenssens E.M."/>
            <person name="Foster-Nyarko E."/>
            <person name="Jarju S."/>
            <person name="Secka A."/>
            <person name="Antonio M."/>
            <person name="Oren A."/>
            <person name="Chaudhuri R.R."/>
            <person name="La Ragione R."/>
            <person name="Hildebrand F."/>
            <person name="Pallen M.J."/>
        </authorList>
    </citation>
    <scope>NUCLEOTIDE SEQUENCE</scope>
    <source>
        <strain evidence="2">ChiW19-954</strain>
    </source>
</reference>
<dbReference type="EMBL" id="DWWO01000074">
    <property type="protein sequence ID" value="HJC34074.1"/>
    <property type="molecule type" value="Genomic_DNA"/>
</dbReference>
<keyword evidence="2" id="KW-0378">Hydrolase</keyword>
<dbReference type="InterPro" id="IPR011335">
    <property type="entry name" value="Restrct_endonuc-II-like"/>
</dbReference>
<proteinExistence type="predicted"/>
<dbReference type="Proteomes" id="UP000823890">
    <property type="component" value="Unassembled WGS sequence"/>
</dbReference>
<evidence type="ECO:0000259" key="1">
    <source>
        <dbReference type="Pfam" id="PF05685"/>
    </source>
</evidence>
<protein>
    <submittedName>
        <fullName evidence="2">Uma2 family endonuclease</fullName>
    </submittedName>
</protein>
<keyword evidence="2" id="KW-0255">Endonuclease</keyword>
<evidence type="ECO:0000313" key="3">
    <source>
        <dbReference type="Proteomes" id="UP000823890"/>
    </source>
</evidence>
<dbReference type="InterPro" id="IPR008538">
    <property type="entry name" value="Uma2"/>
</dbReference>
<evidence type="ECO:0000313" key="2">
    <source>
        <dbReference type="EMBL" id="HJC34074.1"/>
    </source>
</evidence>
<comment type="caution">
    <text evidence="2">The sequence shown here is derived from an EMBL/GenBank/DDBJ whole genome shotgun (WGS) entry which is preliminary data.</text>
</comment>
<dbReference type="Gene3D" id="3.90.1570.10">
    <property type="entry name" value="tt1808, chain A"/>
    <property type="match status" value="1"/>
</dbReference>
<dbReference type="Pfam" id="PF05685">
    <property type="entry name" value="Uma2"/>
    <property type="match status" value="1"/>
</dbReference>
<dbReference type="SUPFAM" id="SSF52980">
    <property type="entry name" value="Restriction endonuclease-like"/>
    <property type="match status" value="1"/>
</dbReference>
<dbReference type="PANTHER" id="PTHR34107">
    <property type="entry name" value="SLL0198 PROTEIN-RELATED"/>
    <property type="match status" value="1"/>
</dbReference>
<dbReference type="CDD" id="cd06260">
    <property type="entry name" value="DUF820-like"/>
    <property type="match status" value="1"/>
</dbReference>
<dbReference type="PANTHER" id="PTHR34107:SF4">
    <property type="entry name" value="SLL1222 PROTEIN"/>
    <property type="match status" value="1"/>
</dbReference>
<name>A0A9D2NNC6_9FIRM</name>
<dbReference type="InterPro" id="IPR012296">
    <property type="entry name" value="Nuclease_put_TT1808"/>
</dbReference>
<gene>
    <name evidence="2" type="ORF">H9758_05705</name>
</gene>
<organism evidence="2 3">
    <name type="scientific">Candidatus Mediterraneibacter faecipullorum</name>
    <dbReference type="NCBI Taxonomy" id="2838670"/>
    <lineage>
        <taxon>Bacteria</taxon>
        <taxon>Bacillati</taxon>
        <taxon>Bacillota</taxon>
        <taxon>Clostridia</taxon>
        <taxon>Lachnospirales</taxon>
        <taxon>Lachnospiraceae</taxon>
        <taxon>Mediterraneibacter</taxon>
    </lineage>
</organism>